<reference evidence="3 4" key="1">
    <citation type="journal article" date="2018" name="BMC Genomics">
        <title>Genomic evidence for intraspecific hybridization in a clonal and extremely halotolerant yeast.</title>
        <authorList>
            <person name="Gostincar C."/>
            <person name="Stajich J.E."/>
            <person name="Zupancic J."/>
            <person name="Zalar P."/>
            <person name="Gunde-Cimerman N."/>
        </authorList>
    </citation>
    <scope>NUCLEOTIDE SEQUENCE [LARGE SCALE GENOMIC DNA]</scope>
    <source>
        <strain evidence="3 4">EXF-2682</strain>
    </source>
</reference>
<dbReference type="AlphaFoldDB" id="A0A3M7DTY1"/>
<evidence type="ECO:0000313" key="3">
    <source>
        <dbReference type="EMBL" id="RMY67712.1"/>
    </source>
</evidence>
<proteinExistence type="predicted"/>
<dbReference type="InterPro" id="IPR051035">
    <property type="entry name" value="Mito_inheritance_9"/>
</dbReference>
<evidence type="ECO:0000256" key="1">
    <source>
        <dbReference type="SAM" id="MobiDB-lite"/>
    </source>
</evidence>
<evidence type="ECO:0000259" key="2">
    <source>
        <dbReference type="Pfam" id="PF01636"/>
    </source>
</evidence>
<organism evidence="3 4">
    <name type="scientific">Hortaea werneckii</name>
    <name type="common">Black yeast</name>
    <name type="synonym">Cladosporium werneckii</name>
    <dbReference type="NCBI Taxonomy" id="91943"/>
    <lineage>
        <taxon>Eukaryota</taxon>
        <taxon>Fungi</taxon>
        <taxon>Dikarya</taxon>
        <taxon>Ascomycota</taxon>
        <taxon>Pezizomycotina</taxon>
        <taxon>Dothideomycetes</taxon>
        <taxon>Dothideomycetidae</taxon>
        <taxon>Mycosphaerellales</taxon>
        <taxon>Teratosphaeriaceae</taxon>
        <taxon>Hortaea</taxon>
    </lineage>
</organism>
<feature type="region of interest" description="Disordered" evidence="1">
    <location>
        <begin position="211"/>
        <end position="236"/>
    </location>
</feature>
<dbReference type="SUPFAM" id="SSF56112">
    <property type="entry name" value="Protein kinase-like (PK-like)"/>
    <property type="match status" value="1"/>
</dbReference>
<dbReference type="PANTHER" id="PTHR36091">
    <property type="entry name" value="ALTERED INHERITANCE OF MITOCHONDRIA PROTEIN 9, MITOCHONDRIAL"/>
    <property type="match status" value="1"/>
</dbReference>
<dbReference type="GO" id="GO:0005739">
    <property type="term" value="C:mitochondrion"/>
    <property type="evidence" value="ECO:0007669"/>
    <property type="project" value="TreeGrafter"/>
</dbReference>
<protein>
    <recommendedName>
        <fullName evidence="2">Aminoglycoside phosphotransferase domain-containing protein</fullName>
    </recommendedName>
</protein>
<feature type="domain" description="Aminoglycoside phosphotransferase" evidence="2">
    <location>
        <begin position="41"/>
        <end position="258"/>
    </location>
</feature>
<accession>A0A3M7DTY1</accession>
<dbReference type="EMBL" id="QWIP01000262">
    <property type="protein sequence ID" value="RMY67712.1"/>
    <property type="molecule type" value="Genomic_DNA"/>
</dbReference>
<dbReference type="OrthoDB" id="10003767at2759"/>
<evidence type="ECO:0000313" key="4">
    <source>
        <dbReference type="Proteomes" id="UP000269276"/>
    </source>
</evidence>
<sequence>MVESWNEELRLGERRRVFNVQELKRLAAASVSRELADIAHFKKLAEGGFNRTFLISMQDGFDMIARVPYLTTEPRNLLVASEVATMDYLRSHGFPIPEVYGYSSTSQNPSGTEYIFMEVIPGTNLGDIWYELGESARKTVVRKLVELEARLFSLRFPASGSIFYARDLDASSDKVEIDGGSSSGNKSFCIGPDTTLALWFGNRLSLDTFRGPSSDLVPPEPSGTTQSSRRHPDLQPNNVFVSKDLEITGLIDWQHCSVLPLFLQAGIPGSLQNYGDKVSESLMEPRLPHDFDVEDEAEQMKQVLLLRKRQLHYTYVKETLRLNQAHGEVLLDRLCILRRKLFHHASEPWEGDCLSLKADLVELTKQWSNLVLSVTGETHHKCGIEFSEKEVLECLSLTSATEALDSQFQDCLEVVGVGNEGWVPTEQYDNARQRERQLREDTLSEAESEEERSQIRDHWIFDDFDETVYL</sequence>
<dbReference type="Proteomes" id="UP000269276">
    <property type="component" value="Unassembled WGS sequence"/>
</dbReference>
<name>A0A3M7DTY1_HORWE</name>
<dbReference type="InterPro" id="IPR002575">
    <property type="entry name" value="Aminoglycoside_PTrfase"/>
</dbReference>
<dbReference type="InterPro" id="IPR011009">
    <property type="entry name" value="Kinase-like_dom_sf"/>
</dbReference>
<dbReference type="Gene3D" id="3.30.200.20">
    <property type="entry name" value="Phosphorylase Kinase, domain 1"/>
    <property type="match status" value="1"/>
</dbReference>
<comment type="caution">
    <text evidence="3">The sequence shown here is derived from an EMBL/GenBank/DDBJ whole genome shotgun (WGS) entry which is preliminary data.</text>
</comment>
<dbReference type="PANTHER" id="PTHR36091:SF2">
    <property type="entry name" value="AMINOGLYCOSIDE PHOSPHOTRANSFERASE DOMAIN-CONTAINING PROTEIN"/>
    <property type="match status" value="1"/>
</dbReference>
<dbReference type="Pfam" id="PF01636">
    <property type="entry name" value="APH"/>
    <property type="match status" value="1"/>
</dbReference>
<dbReference type="VEuPathDB" id="FungiDB:BTJ68_08196"/>
<gene>
    <name evidence="3" type="ORF">D0863_07613</name>
</gene>